<feature type="compositionally biased region" description="Low complexity" evidence="1">
    <location>
        <begin position="75"/>
        <end position="91"/>
    </location>
</feature>
<feature type="region of interest" description="Disordered" evidence="1">
    <location>
        <begin position="1"/>
        <end position="29"/>
    </location>
</feature>
<proteinExistence type="predicted"/>
<feature type="compositionally biased region" description="Polar residues" evidence="1">
    <location>
        <begin position="102"/>
        <end position="114"/>
    </location>
</feature>
<dbReference type="EMBL" id="JAXCGZ010016987">
    <property type="protein sequence ID" value="KAK7069279.1"/>
    <property type="molecule type" value="Genomic_DNA"/>
</dbReference>
<evidence type="ECO:0000313" key="2">
    <source>
        <dbReference type="EMBL" id="KAK7069279.1"/>
    </source>
</evidence>
<accession>A0AAN8ZZR8</accession>
<dbReference type="Proteomes" id="UP001381693">
    <property type="component" value="Unassembled WGS sequence"/>
</dbReference>
<name>A0AAN8ZZR8_HALRR</name>
<dbReference type="AlphaFoldDB" id="A0AAN8ZZR8"/>
<evidence type="ECO:0000313" key="3">
    <source>
        <dbReference type="Proteomes" id="UP001381693"/>
    </source>
</evidence>
<comment type="caution">
    <text evidence="2">The sequence shown here is derived from an EMBL/GenBank/DDBJ whole genome shotgun (WGS) entry which is preliminary data.</text>
</comment>
<gene>
    <name evidence="2" type="ORF">SK128_003149</name>
</gene>
<feature type="non-terminal residue" evidence="2">
    <location>
        <position position="1"/>
    </location>
</feature>
<reference evidence="2 3" key="1">
    <citation type="submission" date="2023-11" db="EMBL/GenBank/DDBJ databases">
        <title>Halocaridina rubra genome assembly.</title>
        <authorList>
            <person name="Smith C."/>
        </authorList>
    </citation>
    <scope>NUCLEOTIDE SEQUENCE [LARGE SCALE GENOMIC DNA]</scope>
    <source>
        <strain evidence="2">EP-1</strain>
        <tissue evidence="2">Whole</tissue>
    </source>
</reference>
<feature type="region of interest" description="Disordered" evidence="1">
    <location>
        <begin position="75"/>
        <end position="118"/>
    </location>
</feature>
<protein>
    <submittedName>
        <fullName evidence="2">Uncharacterized protein</fullName>
    </submittedName>
</protein>
<evidence type="ECO:0000256" key="1">
    <source>
        <dbReference type="SAM" id="MobiDB-lite"/>
    </source>
</evidence>
<organism evidence="2 3">
    <name type="scientific">Halocaridina rubra</name>
    <name type="common">Hawaiian red shrimp</name>
    <dbReference type="NCBI Taxonomy" id="373956"/>
    <lineage>
        <taxon>Eukaryota</taxon>
        <taxon>Metazoa</taxon>
        <taxon>Ecdysozoa</taxon>
        <taxon>Arthropoda</taxon>
        <taxon>Crustacea</taxon>
        <taxon>Multicrustacea</taxon>
        <taxon>Malacostraca</taxon>
        <taxon>Eumalacostraca</taxon>
        <taxon>Eucarida</taxon>
        <taxon>Decapoda</taxon>
        <taxon>Pleocyemata</taxon>
        <taxon>Caridea</taxon>
        <taxon>Atyoidea</taxon>
        <taxon>Atyidae</taxon>
        <taxon>Halocaridina</taxon>
    </lineage>
</organism>
<keyword evidence="3" id="KW-1185">Reference proteome</keyword>
<feature type="compositionally biased region" description="Basic residues" evidence="1">
    <location>
        <begin position="1"/>
        <end position="13"/>
    </location>
</feature>
<sequence length="153" mass="17063">WKLPTLKRRKRTFGKPWSQPSGNWFHPGVPKPPFASRFRQEYNSARPNNFGNGGAVNNWVHFLPQLFPDRYRTRTTMPTPRSMMPSVTTTTLSTPDFPGTIGRTTSSTTANPLTFSPEFPMTTGDGLQTSGYTFSDGTPLTLNPDAETLIPLL</sequence>